<dbReference type="AlphaFoldDB" id="A0A2T7CNF7"/>
<evidence type="ECO:0000313" key="3">
    <source>
        <dbReference type="Proteomes" id="UP000244336"/>
    </source>
</evidence>
<feature type="region of interest" description="Disordered" evidence="1">
    <location>
        <begin position="17"/>
        <end position="49"/>
    </location>
</feature>
<evidence type="ECO:0000313" key="2">
    <source>
        <dbReference type="EMBL" id="PUZ44889.1"/>
    </source>
</evidence>
<sequence>MLGQRSVMIFLVRERAGSARGKESKRNSREAREDNGDRHKLWSSPILLI</sequence>
<reference evidence="2 3" key="1">
    <citation type="submission" date="2018-04" db="EMBL/GenBank/DDBJ databases">
        <title>WGS assembly of Panicum hallii var. hallii HAL2.</title>
        <authorList>
            <person name="Lovell J."/>
            <person name="Jenkins J."/>
            <person name="Lowry D."/>
            <person name="Mamidi S."/>
            <person name="Sreedasyam A."/>
            <person name="Weng X."/>
            <person name="Barry K."/>
            <person name="Bonette J."/>
            <person name="Campitelli B."/>
            <person name="Daum C."/>
            <person name="Gordon S."/>
            <person name="Gould B."/>
            <person name="Lipzen A."/>
            <person name="MacQueen A."/>
            <person name="Palacio-Mejia J."/>
            <person name="Plott C."/>
            <person name="Shakirov E."/>
            <person name="Shu S."/>
            <person name="Yoshinaga Y."/>
            <person name="Zane M."/>
            <person name="Rokhsar D."/>
            <person name="Grimwood J."/>
            <person name="Schmutz J."/>
            <person name="Juenger T."/>
        </authorList>
    </citation>
    <scope>NUCLEOTIDE SEQUENCE [LARGE SCALE GENOMIC DNA]</scope>
    <source>
        <strain evidence="3">cv. HAL2</strain>
    </source>
</reference>
<feature type="compositionally biased region" description="Basic and acidic residues" evidence="1">
    <location>
        <begin position="17"/>
        <end position="40"/>
    </location>
</feature>
<organism evidence="2 3">
    <name type="scientific">Panicum hallii var. hallii</name>
    <dbReference type="NCBI Taxonomy" id="1504633"/>
    <lineage>
        <taxon>Eukaryota</taxon>
        <taxon>Viridiplantae</taxon>
        <taxon>Streptophyta</taxon>
        <taxon>Embryophyta</taxon>
        <taxon>Tracheophyta</taxon>
        <taxon>Spermatophyta</taxon>
        <taxon>Magnoliopsida</taxon>
        <taxon>Liliopsida</taxon>
        <taxon>Poales</taxon>
        <taxon>Poaceae</taxon>
        <taxon>PACMAD clade</taxon>
        <taxon>Panicoideae</taxon>
        <taxon>Panicodae</taxon>
        <taxon>Paniceae</taxon>
        <taxon>Panicinae</taxon>
        <taxon>Panicum</taxon>
        <taxon>Panicum sect. Panicum</taxon>
    </lineage>
</organism>
<accession>A0A2T7CNF7</accession>
<gene>
    <name evidence="2" type="ORF">GQ55_8G169400</name>
</gene>
<protein>
    <submittedName>
        <fullName evidence="2">Uncharacterized protein</fullName>
    </submittedName>
</protein>
<dbReference type="Gramene" id="PUZ44889">
    <property type="protein sequence ID" value="PUZ44889"/>
    <property type="gene ID" value="GQ55_8G169400"/>
</dbReference>
<dbReference type="EMBL" id="CM009756">
    <property type="protein sequence ID" value="PUZ44889.1"/>
    <property type="molecule type" value="Genomic_DNA"/>
</dbReference>
<keyword evidence="3" id="KW-1185">Reference proteome</keyword>
<dbReference type="Proteomes" id="UP000244336">
    <property type="component" value="Chromosome 8"/>
</dbReference>
<evidence type="ECO:0000256" key="1">
    <source>
        <dbReference type="SAM" id="MobiDB-lite"/>
    </source>
</evidence>
<name>A0A2T7CNF7_9POAL</name>
<proteinExistence type="predicted"/>